<evidence type="ECO:0000313" key="1">
    <source>
        <dbReference type="EMBL" id="BAT82314.1"/>
    </source>
</evidence>
<organism evidence="1 2">
    <name type="scientific">Vigna angularis var. angularis</name>
    <dbReference type="NCBI Taxonomy" id="157739"/>
    <lineage>
        <taxon>Eukaryota</taxon>
        <taxon>Viridiplantae</taxon>
        <taxon>Streptophyta</taxon>
        <taxon>Embryophyta</taxon>
        <taxon>Tracheophyta</taxon>
        <taxon>Spermatophyta</taxon>
        <taxon>Magnoliopsida</taxon>
        <taxon>eudicotyledons</taxon>
        <taxon>Gunneridae</taxon>
        <taxon>Pentapetalae</taxon>
        <taxon>rosids</taxon>
        <taxon>fabids</taxon>
        <taxon>Fabales</taxon>
        <taxon>Fabaceae</taxon>
        <taxon>Papilionoideae</taxon>
        <taxon>50 kb inversion clade</taxon>
        <taxon>NPAAA clade</taxon>
        <taxon>indigoferoid/millettioid clade</taxon>
        <taxon>Phaseoleae</taxon>
        <taxon>Vigna</taxon>
    </lineage>
</organism>
<protein>
    <submittedName>
        <fullName evidence="1">Uncharacterized protein</fullName>
    </submittedName>
</protein>
<feature type="non-terminal residue" evidence="1">
    <location>
        <position position="1"/>
    </location>
</feature>
<proteinExistence type="predicted"/>
<reference evidence="1 2" key="1">
    <citation type="journal article" date="2015" name="Sci. Rep.">
        <title>The power of single molecule real-time sequencing technology in the de novo assembly of a eukaryotic genome.</title>
        <authorList>
            <person name="Sakai H."/>
            <person name="Naito K."/>
            <person name="Ogiso-Tanaka E."/>
            <person name="Takahashi Y."/>
            <person name="Iseki K."/>
            <person name="Muto C."/>
            <person name="Satou K."/>
            <person name="Teruya K."/>
            <person name="Shiroma A."/>
            <person name="Shimoji M."/>
            <person name="Hirano T."/>
            <person name="Itoh T."/>
            <person name="Kaga A."/>
            <person name="Tomooka N."/>
        </authorList>
    </citation>
    <scope>NUCLEOTIDE SEQUENCE [LARGE SCALE GENOMIC DNA]</scope>
    <source>
        <strain evidence="2">cv. Shumari</strain>
    </source>
</reference>
<dbReference type="AlphaFoldDB" id="A0A0S3RNX9"/>
<evidence type="ECO:0000313" key="2">
    <source>
        <dbReference type="Proteomes" id="UP000291084"/>
    </source>
</evidence>
<dbReference type="EMBL" id="AP015036">
    <property type="protein sequence ID" value="BAT82314.1"/>
    <property type="molecule type" value="Genomic_DNA"/>
</dbReference>
<gene>
    <name evidence="1" type="primary">Vigan.03G231100</name>
    <name evidence="1" type="ORF">VIGAN_03231100</name>
</gene>
<name>A0A0S3RNX9_PHAAN</name>
<accession>A0A0S3RNX9</accession>
<dbReference type="Proteomes" id="UP000291084">
    <property type="component" value="Chromosome 3"/>
</dbReference>
<keyword evidence="2" id="KW-1185">Reference proteome</keyword>
<sequence>GTGKLLLSSSVLLIYPIRSYFRIMHDGRVELERPTLGRLGFRLVAHNKFVSIRSVLSTSVKASSTMPFCHCIQTIV</sequence>